<dbReference type="EMBL" id="BAABDE010000052">
    <property type="protein sequence ID" value="GAA3848606.1"/>
    <property type="molecule type" value="Genomic_DNA"/>
</dbReference>
<evidence type="ECO:0000256" key="1">
    <source>
        <dbReference type="SAM" id="MobiDB-lite"/>
    </source>
</evidence>
<proteinExistence type="predicted"/>
<organism evidence="2 3">
    <name type="scientific">Streptomyces coacervatus</name>
    <dbReference type="NCBI Taxonomy" id="647381"/>
    <lineage>
        <taxon>Bacteria</taxon>
        <taxon>Bacillati</taxon>
        <taxon>Actinomycetota</taxon>
        <taxon>Actinomycetes</taxon>
        <taxon>Kitasatosporales</taxon>
        <taxon>Streptomycetaceae</taxon>
        <taxon>Streptomyces</taxon>
    </lineage>
</organism>
<evidence type="ECO:0000313" key="2">
    <source>
        <dbReference type="EMBL" id="GAA3848606.1"/>
    </source>
</evidence>
<keyword evidence="3" id="KW-1185">Reference proteome</keyword>
<reference evidence="3" key="1">
    <citation type="journal article" date="2019" name="Int. J. Syst. Evol. Microbiol.">
        <title>The Global Catalogue of Microorganisms (GCM) 10K type strain sequencing project: providing services to taxonomists for standard genome sequencing and annotation.</title>
        <authorList>
            <consortium name="The Broad Institute Genomics Platform"/>
            <consortium name="The Broad Institute Genome Sequencing Center for Infectious Disease"/>
            <person name="Wu L."/>
            <person name="Ma J."/>
        </authorList>
    </citation>
    <scope>NUCLEOTIDE SEQUENCE [LARGE SCALE GENOMIC DNA]</scope>
    <source>
        <strain evidence="3">JCM 17138</strain>
    </source>
</reference>
<sequence length="109" mass="11937">MRLAQQPPAGLKVSLPRVARRDQETAVEEALRTPMTPTVRPDPTPAPGRPHSRHPQGRAVAQCEGRLIRLRCASEHRLNDPYGAHKVRFGAVGTVGDGQFHPRVGPGQR</sequence>
<dbReference type="Proteomes" id="UP001501009">
    <property type="component" value="Unassembled WGS sequence"/>
</dbReference>
<name>A0ABP7JMX8_9ACTN</name>
<comment type="caution">
    <text evidence="2">The sequence shown here is derived from an EMBL/GenBank/DDBJ whole genome shotgun (WGS) entry which is preliminary data.</text>
</comment>
<accession>A0ABP7JMX8</accession>
<feature type="region of interest" description="Disordered" evidence="1">
    <location>
        <begin position="1"/>
        <end position="57"/>
    </location>
</feature>
<gene>
    <name evidence="2" type="ORF">GCM10022403_095270</name>
</gene>
<protein>
    <submittedName>
        <fullName evidence="2">Uncharacterized protein</fullName>
    </submittedName>
</protein>
<evidence type="ECO:0000313" key="3">
    <source>
        <dbReference type="Proteomes" id="UP001501009"/>
    </source>
</evidence>